<gene>
    <name evidence="1" type="ordered locus">A2cp1_1316</name>
</gene>
<keyword evidence="2" id="KW-1185">Reference proteome</keyword>
<dbReference type="KEGG" id="acp:A2cp1_1316"/>
<accession>B8JGI9</accession>
<evidence type="ECO:0000313" key="1">
    <source>
        <dbReference type="EMBL" id="ACL64660.1"/>
    </source>
</evidence>
<protein>
    <submittedName>
        <fullName evidence="1">Uncharacterized protein</fullName>
    </submittedName>
</protein>
<sequence>MGTIYRVSWMARQEDQIQLQVDVVDDVTSEVIVRDWIYVPLTATQEEAAVAVSSAAQRAFQLDQERRNAEALFMGLSGSIA</sequence>
<dbReference type="AlphaFoldDB" id="B8JGI9"/>
<dbReference type="HOGENOM" id="CLU_2566349_0_0_7"/>
<dbReference type="EMBL" id="CP001359">
    <property type="protein sequence ID" value="ACL64660.1"/>
    <property type="molecule type" value="Genomic_DNA"/>
</dbReference>
<evidence type="ECO:0000313" key="2">
    <source>
        <dbReference type="Proteomes" id="UP000007089"/>
    </source>
</evidence>
<name>B8JGI9_ANAD2</name>
<reference evidence="1" key="1">
    <citation type="submission" date="2009-01" db="EMBL/GenBank/DDBJ databases">
        <title>Complete sequence of Anaeromyxobacter dehalogenans 2CP-1.</title>
        <authorList>
            <consortium name="US DOE Joint Genome Institute"/>
            <person name="Lucas S."/>
            <person name="Copeland A."/>
            <person name="Lapidus A."/>
            <person name="Glavina del Rio T."/>
            <person name="Dalin E."/>
            <person name="Tice H."/>
            <person name="Bruce D."/>
            <person name="Goodwin L."/>
            <person name="Pitluck S."/>
            <person name="Saunders E."/>
            <person name="Brettin T."/>
            <person name="Detter J.C."/>
            <person name="Han C."/>
            <person name="Larimer F."/>
            <person name="Land M."/>
            <person name="Hauser L."/>
            <person name="Kyrpides N."/>
            <person name="Ovchinnikova G."/>
            <person name="Beliaev A.S."/>
            <person name="Richardson P."/>
        </authorList>
    </citation>
    <scope>NUCLEOTIDE SEQUENCE</scope>
    <source>
        <strain evidence="1">2CP-1</strain>
    </source>
</reference>
<dbReference type="RefSeq" id="WP_012632634.1">
    <property type="nucleotide sequence ID" value="NC_011891.1"/>
</dbReference>
<dbReference type="Proteomes" id="UP000007089">
    <property type="component" value="Chromosome"/>
</dbReference>
<proteinExistence type="predicted"/>
<organism evidence="1 2">
    <name type="scientific">Anaeromyxobacter dehalogenans (strain ATCC BAA-258 / DSM 21875 / 2CP-1)</name>
    <dbReference type="NCBI Taxonomy" id="455488"/>
    <lineage>
        <taxon>Bacteria</taxon>
        <taxon>Pseudomonadati</taxon>
        <taxon>Myxococcota</taxon>
        <taxon>Myxococcia</taxon>
        <taxon>Myxococcales</taxon>
        <taxon>Cystobacterineae</taxon>
        <taxon>Anaeromyxobacteraceae</taxon>
        <taxon>Anaeromyxobacter</taxon>
    </lineage>
</organism>